<dbReference type="PANTHER" id="PTHR24006">
    <property type="entry name" value="UBIQUITIN CARBOXYL-TERMINAL HYDROLASE"/>
    <property type="match status" value="1"/>
</dbReference>
<comment type="caution">
    <text evidence="3">The sequence shown here is derived from an EMBL/GenBank/DDBJ whole genome shotgun (WGS) entry which is preliminary data.</text>
</comment>
<reference evidence="3 4" key="1">
    <citation type="journal article" date="2021" name="Nat. Commun.">
        <title>Genetic determinants of endophytism in the Arabidopsis root mycobiome.</title>
        <authorList>
            <person name="Mesny F."/>
            <person name="Miyauchi S."/>
            <person name="Thiergart T."/>
            <person name="Pickel B."/>
            <person name="Atanasova L."/>
            <person name="Karlsson M."/>
            <person name="Huettel B."/>
            <person name="Barry K.W."/>
            <person name="Haridas S."/>
            <person name="Chen C."/>
            <person name="Bauer D."/>
            <person name="Andreopoulos W."/>
            <person name="Pangilinan J."/>
            <person name="LaButti K."/>
            <person name="Riley R."/>
            <person name="Lipzen A."/>
            <person name="Clum A."/>
            <person name="Drula E."/>
            <person name="Henrissat B."/>
            <person name="Kohler A."/>
            <person name="Grigoriev I.V."/>
            <person name="Martin F.M."/>
            <person name="Hacquard S."/>
        </authorList>
    </citation>
    <scope>NUCLEOTIDE SEQUENCE [LARGE SCALE GENOMIC DNA]</scope>
    <source>
        <strain evidence="3 4">MPI-SDFR-AT-0080</strain>
    </source>
</reference>
<keyword evidence="4" id="KW-1185">Reference proteome</keyword>
<evidence type="ECO:0000313" key="4">
    <source>
        <dbReference type="Proteomes" id="UP000774617"/>
    </source>
</evidence>
<name>A0ABQ8G6V1_9PEZI</name>
<evidence type="ECO:0000259" key="2">
    <source>
        <dbReference type="PROSITE" id="PS50235"/>
    </source>
</evidence>
<dbReference type="InterPro" id="IPR050164">
    <property type="entry name" value="Peptidase_C19"/>
</dbReference>
<sequence>MPPPDMPLDHKASPSVAFKTPPKKKRQASGSSSLALDLGSDHTAVDFSLAVTRKGTPPPGEEKHADQPYHGSVGASVQSLQVLYLPASPSDGQLVPCKSTAKRKLHDLLKNPIAFVPATEAVMDTVEPVPKRRRLDEAMQSRLDALKNVPRELARQDLRPAGIENHNGVVCYRGTVWQILMNTPVVVNWIKQHVPDPQLCKQLRDTKPTKSIRNGRRAKKTTDEEKPCVKCALRDLANAYWPPGGARRNQRSIDAMTQRLDRVMNRHNCTGCVEDDMYDDNSYSNQHDARDFMTDVILALRGTGAREIKEHEAIFGMERVLSKECPRCGRQENDWSPDIHWSLTVDIRTPAKGLDLEKYLANIFRVSKPATRCKTCNTDISHEYEDLIIAGPELLLVVLTRFVADRTGLNQRKINDRVPVKMKLDLSKYCKNVELREPGTLKYTLVGLSQHAGRLNGGHYESRITSSHGTYHITDENVTPIRLKQLLEPVDGSFVPYILAYTRDED</sequence>
<dbReference type="InterPro" id="IPR038765">
    <property type="entry name" value="Papain-like_cys_pep_sf"/>
</dbReference>
<evidence type="ECO:0000256" key="1">
    <source>
        <dbReference type="SAM" id="MobiDB-lite"/>
    </source>
</evidence>
<dbReference type="Proteomes" id="UP000774617">
    <property type="component" value="Unassembled WGS sequence"/>
</dbReference>
<feature type="compositionally biased region" description="Low complexity" evidence="1">
    <location>
        <begin position="28"/>
        <end position="37"/>
    </location>
</feature>
<evidence type="ECO:0000313" key="3">
    <source>
        <dbReference type="EMBL" id="KAH7046635.1"/>
    </source>
</evidence>
<protein>
    <recommendedName>
        <fullName evidence="2">USP domain-containing protein</fullName>
    </recommendedName>
</protein>
<dbReference type="InterPro" id="IPR028889">
    <property type="entry name" value="USP"/>
</dbReference>
<dbReference type="Gene3D" id="3.90.70.10">
    <property type="entry name" value="Cysteine proteinases"/>
    <property type="match status" value="1"/>
</dbReference>
<feature type="domain" description="USP" evidence="2">
    <location>
        <begin position="161"/>
        <end position="504"/>
    </location>
</feature>
<organism evidence="3 4">
    <name type="scientific">Macrophomina phaseolina</name>
    <dbReference type="NCBI Taxonomy" id="35725"/>
    <lineage>
        <taxon>Eukaryota</taxon>
        <taxon>Fungi</taxon>
        <taxon>Dikarya</taxon>
        <taxon>Ascomycota</taxon>
        <taxon>Pezizomycotina</taxon>
        <taxon>Dothideomycetes</taxon>
        <taxon>Dothideomycetes incertae sedis</taxon>
        <taxon>Botryosphaeriales</taxon>
        <taxon>Botryosphaeriaceae</taxon>
        <taxon>Macrophomina</taxon>
    </lineage>
</organism>
<feature type="region of interest" description="Disordered" evidence="1">
    <location>
        <begin position="1"/>
        <end position="37"/>
    </location>
</feature>
<dbReference type="PROSITE" id="PS00973">
    <property type="entry name" value="USP_2"/>
    <property type="match status" value="1"/>
</dbReference>
<dbReference type="Pfam" id="PF00443">
    <property type="entry name" value="UCH"/>
    <property type="match status" value="1"/>
</dbReference>
<dbReference type="InterPro" id="IPR001394">
    <property type="entry name" value="Peptidase_C19_UCH"/>
</dbReference>
<gene>
    <name evidence="3" type="ORF">B0J12DRAFT_741616</name>
</gene>
<accession>A0ABQ8G6V1</accession>
<dbReference type="EMBL" id="JAGTJR010000017">
    <property type="protein sequence ID" value="KAH7046635.1"/>
    <property type="molecule type" value="Genomic_DNA"/>
</dbReference>
<feature type="region of interest" description="Disordered" evidence="1">
    <location>
        <begin position="51"/>
        <end position="71"/>
    </location>
</feature>
<proteinExistence type="predicted"/>
<dbReference type="PROSITE" id="PS50235">
    <property type="entry name" value="USP_3"/>
    <property type="match status" value="1"/>
</dbReference>
<dbReference type="InterPro" id="IPR018200">
    <property type="entry name" value="USP_CS"/>
</dbReference>
<dbReference type="SUPFAM" id="SSF54001">
    <property type="entry name" value="Cysteine proteinases"/>
    <property type="match status" value="1"/>
</dbReference>